<evidence type="ECO:0000256" key="7">
    <source>
        <dbReference type="SAM" id="MobiDB-lite"/>
    </source>
</evidence>
<dbReference type="PROSITE" id="PS51980">
    <property type="entry name" value="OCEL"/>
    <property type="match status" value="1"/>
</dbReference>
<dbReference type="GO" id="GO:0042795">
    <property type="term" value="P:snRNA transcription by RNA polymerase II"/>
    <property type="evidence" value="ECO:0007669"/>
    <property type="project" value="TreeGrafter"/>
</dbReference>
<name>A0A8C5I515_GOUWI</name>
<reference evidence="9" key="3">
    <citation type="submission" date="2025-09" db="UniProtKB">
        <authorList>
            <consortium name="Ensembl"/>
        </authorList>
    </citation>
    <scope>IDENTIFICATION</scope>
</reference>
<keyword evidence="4" id="KW-0804">Transcription</keyword>
<evidence type="ECO:0000256" key="5">
    <source>
        <dbReference type="ARBA" id="ARBA00023242"/>
    </source>
</evidence>
<gene>
    <name evidence="9" type="primary">LOC114456187</name>
</gene>
<reference evidence="9" key="2">
    <citation type="submission" date="2025-08" db="UniProtKB">
        <authorList>
            <consortium name="Ensembl"/>
        </authorList>
    </citation>
    <scope>IDENTIFICATION</scope>
</reference>
<dbReference type="GeneID" id="114456187"/>
<evidence type="ECO:0000256" key="1">
    <source>
        <dbReference type="ARBA" id="ARBA00004123"/>
    </source>
</evidence>
<feature type="region of interest" description="Disordered" evidence="7">
    <location>
        <begin position="345"/>
        <end position="364"/>
    </location>
</feature>
<dbReference type="SUPFAM" id="SSF144292">
    <property type="entry name" value="occludin/ELL-like"/>
    <property type="match status" value="1"/>
</dbReference>
<feature type="domain" description="OCEL" evidence="8">
    <location>
        <begin position="473"/>
        <end position="583"/>
    </location>
</feature>
<dbReference type="Pfam" id="PF10390">
    <property type="entry name" value="ELL"/>
    <property type="match status" value="1"/>
</dbReference>
<dbReference type="Proteomes" id="UP000694680">
    <property type="component" value="Chromosome 22"/>
</dbReference>
<feature type="compositionally biased region" description="Low complexity" evidence="7">
    <location>
        <begin position="9"/>
        <end position="20"/>
    </location>
</feature>
<dbReference type="Gene3D" id="6.10.140.340">
    <property type="match status" value="1"/>
</dbReference>
<evidence type="ECO:0000256" key="2">
    <source>
        <dbReference type="ARBA" id="ARBA00009171"/>
    </source>
</evidence>
<dbReference type="Gene3D" id="1.10.10.2670">
    <property type="entry name" value="E3 ubiquitin-protein ligase"/>
    <property type="match status" value="1"/>
</dbReference>
<dbReference type="Pfam" id="PF07303">
    <property type="entry name" value="Occludin_ELL"/>
    <property type="match status" value="1"/>
</dbReference>
<accession>A0A8C5I515</accession>
<evidence type="ECO:0000256" key="3">
    <source>
        <dbReference type="ARBA" id="ARBA00023015"/>
    </source>
</evidence>
<feature type="region of interest" description="Disordered" evidence="7">
    <location>
        <begin position="1"/>
        <end position="20"/>
    </location>
</feature>
<feature type="compositionally biased region" description="Basic and acidic residues" evidence="7">
    <location>
        <begin position="434"/>
        <end position="460"/>
    </location>
</feature>
<dbReference type="PANTHER" id="PTHR23288">
    <property type="entry name" value="OCCLUDIN AND RNA POLYMERASE II ELONGATION FACTOR ELL"/>
    <property type="match status" value="1"/>
</dbReference>
<evidence type="ECO:0000313" key="9">
    <source>
        <dbReference type="Ensembl" id="ENSGWIP00000053243.1"/>
    </source>
</evidence>
<dbReference type="RefSeq" id="XP_028293601.1">
    <property type="nucleotide sequence ID" value="XM_028437800.1"/>
</dbReference>
<feature type="compositionally biased region" description="Basic residues" evidence="7">
    <location>
        <begin position="421"/>
        <end position="433"/>
    </location>
</feature>
<dbReference type="InterPro" id="IPR036390">
    <property type="entry name" value="WH_DNA-bd_sf"/>
</dbReference>
<dbReference type="GO" id="GO:0000987">
    <property type="term" value="F:cis-regulatory region sequence-specific DNA binding"/>
    <property type="evidence" value="ECO:0007669"/>
    <property type="project" value="TreeGrafter"/>
</dbReference>
<dbReference type="InterPro" id="IPR042065">
    <property type="entry name" value="E3_ELL-like"/>
</dbReference>
<comment type="similarity">
    <text evidence="2 6">Belongs to the ELL/occludin family.</text>
</comment>
<keyword evidence="5" id="KW-0539">Nucleus</keyword>
<keyword evidence="10" id="KW-1185">Reference proteome</keyword>
<evidence type="ECO:0000313" key="10">
    <source>
        <dbReference type="Proteomes" id="UP000694680"/>
    </source>
</evidence>
<comment type="subcellular location">
    <subcellularLocation>
        <location evidence="1">Nucleus</location>
    </subcellularLocation>
</comment>
<dbReference type="InterPro" id="IPR031176">
    <property type="entry name" value="ELL/occludin"/>
</dbReference>
<protein>
    <submittedName>
        <fullName evidence="9">RNA polymerase II elongation factor ELL-like</fullName>
    </submittedName>
</protein>
<sequence length="591" mass="67095">MSVLKENRSYGLSSGSWSSWSRGKNNNNVSVFHVKLTDSAARAVYSFNNTGKGSSHPTIRFTGNDGRISIPCSDTNQLTRVFTFSLTDVARDNPHGCFDCVQQLVPGVEQLSCLGGIQKKMTVNATDDSYDKARQSMAQAEGETRSRGAIVIKHGGRFQGKKVRVRAPAAALASLTKPKVKGVVTSKLRRGASMGDVQGRPLKDRVAHLLALRPYTRPELILRLQKDGLSDGLRDTLDSVLAQVGQLNVREKAFILKDSLYKELQKDWPGYTTGDTQLLKRILVRRLFQPQSSLLMVPKAQVSPLRDTPNSSPAHRPRGAVPDEYTDPLLTKKPRISHLFNKASQNHCRLRSHATPSDNTTQRNVLDPRALSDSLAAVCQPDAEAAQRLAAPSEAAQRREPGPQSCERSPSPLVVPDLKKHALKRKKSKHKKERAHEKDRWREREEERTEKDAGSEITEHFLDSELQVEVDQHDFVSKYSTICSLDQRQKYKQDFNHEYNEYRDLHARIDRVTHQFMDLDTQLKRLHRDSHKYKSVRNQILQEYRKIKKSNPNYNQDKIRCEHLHNKLAHIKKIISEFDLQQLQTQRSSST</sequence>
<keyword evidence="3" id="KW-0805">Transcription regulation</keyword>
<proteinExistence type="inferred from homology"/>
<dbReference type="GO" id="GO:0006368">
    <property type="term" value="P:transcription elongation by RNA polymerase II"/>
    <property type="evidence" value="ECO:0007669"/>
    <property type="project" value="InterPro"/>
</dbReference>
<dbReference type="AlphaFoldDB" id="A0A8C5I515"/>
<dbReference type="InterPro" id="IPR019464">
    <property type="entry name" value="ELL_N"/>
</dbReference>
<evidence type="ECO:0000259" key="8">
    <source>
        <dbReference type="PROSITE" id="PS51980"/>
    </source>
</evidence>
<dbReference type="PANTHER" id="PTHR23288:SF9">
    <property type="entry name" value="RNA POLYMERASE II ELONGATION FACTOR ELL"/>
    <property type="match status" value="1"/>
</dbReference>
<dbReference type="SUPFAM" id="SSF46785">
    <property type="entry name" value="Winged helix' DNA-binding domain"/>
    <property type="match status" value="1"/>
</dbReference>
<feature type="region of interest" description="Disordered" evidence="7">
    <location>
        <begin position="299"/>
        <end position="328"/>
    </location>
</feature>
<evidence type="ECO:0000256" key="4">
    <source>
        <dbReference type="ARBA" id="ARBA00023163"/>
    </source>
</evidence>
<reference evidence="9" key="1">
    <citation type="submission" date="2020-06" db="EMBL/GenBank/DDBJ databases">
        <authorList>
            <consortium name="Wellcome Sanger Institute Data Sharing"/>
        </authorList>
    </citation>
    <scope>NUCLEOTIDE SEQUENCE [LARGE SCALE GENOMIC DNA]</scope>
</reference>
<dbReference type="GO" id="GO:0008023">
    <property type="term" value="C:transcription elongation factor complex"/>
    <property type="evidence" value="ECO:0007669"/>
    <property type="project" value="InterPro"/>
</dbReference>
<dbReference type="GO" id="GO:0032968">
    <property type="term" value="P:positive regulation of transcription elongation by RNA polymerase II"/>
    <property type="evidence" value="ECO:0007669"/>
    <property type="project" value="TreeGrafter"/>
</dbReference>
<feature type="region of interest" description="Disordered" evidence="7">
    <location>
        <begin position="389"/>
        <end position="460"/>
    </location>
</feature>
<feature type="compositionally biased region" description="Polar residues" evidence="7">
    <location>
        <begin position="354"/>
        <end position="364"/>
    </location>
</feature>
<dbReference type="Ensembl" id="ENSGWIT00000057418.1">
    <property type="protein sequence ID" value="ENSGWIP00000053243.1"/>
    <property type="gene ID" value="ENSGWIG00000025609.1"/>
</dbReference>
<evidence type="ECO:0000256" key="6">
    <source>
        <dbReference type="PROSITE-ProRule" id="PRU01324"/>
    </source>
</evidence>
<organism evidence="9 10">
    <name type="scientific">Gouania willdenowi</name>
    <name type="common">Blunt-snouted clingfish</name>
    <name type="synonym">Lepadogaster willdenowi</name>
    <dbReference type="NCBI Taxonomy" id="441366"/>
    <lineage>
        <taxon>Eukaryota</taxon>
        <taxon>Metazoa</taxon>
        <taxon>Chordata</taxon>
        <taxon>Craniata</taxon>
        <taxon>Vertebrata</taxon>
        <taxon>Euteleostomi</taxon>
        <taxon>Actinopterygii</taxon>
        <taxon>Neopterygii</taxon>
        <taxon>Teleostei</taxon>
        <taxon>Neoteleostei</taxon>
        <taxon>Acanthomorphata</taxon>
        <taxon>Ovalentaria</taxon>
        <taxon>Blenniimorphae</taxon>
        <taxon>Blenniiformes</taxon>
        <taxon>Gobiesocoidei</taxon>
        <taxon>Gobiesocidae</taxon>
        <taxon>Gobiesocinae</taxon>
        <taxon>Gouania</taxon>
    </lineage>
</organism>
<dbReference type="InterPro" id="IPR010844">
    <property type="entry name" value="Occludin_ELL"/>
</dbReference>